<protein>
    <submittedName>
        <fullName evidence="1">Uncharacterized protein</fullName>
    </submittedName>
</protein>
<dbReference type="RefSeq" id="WP_328336767.1">
    <property type="nucleotide sequence ID" value="NZ_CP107906.1"/>
</dbReference>
<accession>A0ABZ1NL47</accession>
<name>A0ABZ1NL47_STRVL</name>
<keyword evidence="2" id="KW-1185">Reference proteome</keyword>
<sequence>MSASGYEPLESLPPGRKRITAELLSHGWERLDIEEALGLFASELAGEIRKERDAMREEMKDPRMRITEADLDTMSYAANVIDPYPVRPGEEPTSDA</sequence>
<reference evidence="1 2" key="1">
    <citation type="submission" date="2022-10" db="EMBL/GenBank/DDBJ databases">
        <title>The complete genomes of actinobacterial strains from the NBC collection.</title>
        <authorList>
            <person name="Joergensen T.S."/>
            <person name="Alvarez Arevalo M."/>
            <person name="Sterndorff E.B."/>
            <person name="Faurdal D."/>
            <person name="Vuksanovic O."/>
            <person name="Mourched A.-S."/>
            <person name="Charusanti P."/>
            <person name="Shaw S."/>
            <person name="Blin K."/>
            <person name="Weber T."/>
        </authorList>
    </citation>
    <scope>NUCLEOTIDE SEQUENCE [LARGE SCALE GENOMIC DNA]</scope>
    <source>
        <strain evidence="1 2">NBC_00456</strain>
    </source>
</reference>
<organism evidence="1 2">
    <name type="scientific">Streptomyces violaceus</name>
    <name type="common">Streptomyces venezuelae</name>
    <dbReference type="NCBI Taxonomy" id="1936"/>
    <lineage>
        <taxon>Bacteria</taxon>
        <taxon>Bacillati</taxon>
        <taxon>Actinomycetota</taxon>
        <taxon>Actinomycetes</taxon>
        <taxon>Kitasatosporales</taxon>
        <taxon>Streptomycetaceae</taxon>
        <taxon>Streptomyces</taxon>
    </lineage>
</organism>
<dbReference type="Proteomes" id="UP001341259">
    <property type="component" value="Chromosome"/>
</dbReference>
<evidence type="ECO:0000313" key="2">
    <source>
        <dbReference type="Proteomes" id="UP001341259"/>
    </source>
</evidence>
<proteinExistence type="predicted"/>
<dbReference type="EMBL" id="CP107906">
    <property type="protein sequence ID" value="WUG92345.1"/>
    <property type="molecule type" value="Genomic_DNA"/>
</dbReference>
<gene>
    <name evidence="1" type="ORF">OHB29_04515</name>
</gene>
<evidence type="ECO:0000313" key="1">
    <source>
        <dbReference type="EMBL" id="WUG92345.1"/>
    </source>
</evidence>